<protein>
    <recommendedName>
        <fullName evidence="9 10">D-alanyl-D-alanine dipeptidase</fullName>
        <shortName evidence="9 10">D-Ala-D-Ala dipeptidase</shortName>
        <ecNumber evidence="9 10">3.4.13.22</ecNumber>
    </recommendedName>
</protein>
<evidence type="ECO:0000256" key="3">
    <source>
        <dbReference type="ARBA" id="ARBA00022723"/>
    </source>
</evidence>
<proteinExistence type="inferred from homology"/>
<evidence type="ECO:0000256" key="5">
    <source>
        <dbReference type="ARBA" id="ARBA00022833"/>
    </source>
</evidence>
<evidence type="ECO:0000256" key="10">
    <source>
        <dbReference type="PIRNR" id="PIRNR026671"/>
    </source>
</evidence>
<sequence length="233" mass="27498">MIYFSSVKRHFQLLFIGFILLALTTHRIFGEEKQDDFVYARAIIPRLQQDIRYCGMHNFVGHPIDGYKRPVCILTRAAAQALLNVQIALNKKNLGLLVYDCYRPQRAVNEFIQWSQTRDQRMKSRFYPRIDKSRLFQLNYIAPRSGHSRGSTVDLTILDLGTLDVLDMGTPFDYLDPLSHPNNRNITNAAFHNRMLLRQLMIQFGFRPLTTEWWHFTLNHEPYPHTYFNFDVK</sequence>
<dbReference type="GO" id="GO:0008237">
    <property type="term" value="F:metallopeptidase activity"/>
    <property type="evidence" value="ECO:0007669"/>
    <property type="project" value="UniProtKB-KW"/>
</dbReference>
<comment type="catalytic activity">
    <reaction evidence="1 9 10">
        <text>D-alanyl-D-alanine + H2O = 2 D-alanine</text>
        <dbReference type="Rhea" id="RHEA:20661"/>
        <dbReference type="ChEBI" id="CHEBI:15377"/>
        <dbReference type="ChEBI" id="CHEBI:57416"/>
        <dbReference type="ChEBI" id="CHEBI:57822"/>
        <dbReference type="EC" id="3.4.13.22"/>
    </reaction>
</comment>
<dbReference type="Gene3D" id="3.30.1380.10">
    <property type="match status" value="1"/>
</dbReference>
<keyword evidence="12" id="KW-1185">Reference proteome</keyword>
<evidence type="ECO:0000256" key="8">
    <source>
        <dbReference type="ARBA" id="ARBA00023316"/>
    </source>
</evidence>
<evidence type="ECO:0000256" key="7">
    <source>
        <dbReference type="ARBA" id="ARBA00023049"/>
    </source>
</evidence>
<dbReference type="GO" id="GO:0160237">
    <property type="term" value="F:D-Ala-D-Ala dipeptidase activity"/>
    <property type="evidence" value="ECO:0007669"/>
    <property type="project" value="UniProtKB-EC"/>
</dbReference>
<feature type="active site" description="Proton donor/acceptor" evidence="9">
    <location>
        <position position="212"/>
    </location>
</feature>
<keyword evidence="6 9" id="KW-0224">Dipeptidase</keyword>
<dbReference type="STRING" id="59196.RICGR_0278"/>
<dbReference type="OrthoDB" id="9801430at2"/>
<dbReference type="eggNOG" id="COG2173">
    <property type="taxonomic scope" value="Bacteria"/>
</dbReference>
<dbReference type="Proteomes" id="UP000054075">
    <property type="component" value="Unassembled WGS sequence"/>
</dbReference>
<dbReference type="GO" id="GO:0008270">
    <property type="term" value="F:zinc ion binding"/>
    <property type="evidence" value="ECO:0007669"/>
    <property type="project" value="UniProtKB-UniRule"/>
</dbReference>
<dbReference type="InterPro" id="IPR000755">
    <property type="entry name" value="A_A_dipeptidase"/>
</dbReference>
<evidence type="ECO:0000256" key="4">
    <source>
        <dbReference type="ARBA" id="ARBA00022801"/>
    </source>
</evidence>
<keyword evidence="7 9" id="KW-0482">Metalloprotease</keyword>
<evidence type="ECO:0000256" key="9">
    <source>
        <dbReference type="HAMAP-Rule" id="MF_01924"/>
    </source>
</evidence>
<dbReference type="AlphaFoldDB" id="A8PK95"/>
<organism evidence="11 12">
    <name type="scientific">Rickettsiella grylli</name>
    <dbReference type="NCBI Taxonomy" id="59196"/>
    <lineage>
        <taxon>Bacteria</taxon>
        <taxon>Pseudomonadati</taxon>
        <taxon>Pseudomonadota</taxon>
        <taxon>Gammaproteobacteria</taxon>
        <taxon>Legionellales</taxon>
        <taxon>Coxiellaceae</taxon>
        <taxon>Rickettsiella</taxon>
    </lineage>
</organism>
<dbReference type="InterPro" id="IPR009045">
    <property type="entry name" value="Zn_M74/Hedgehog-like"/>
</dbReference>
<feature type="binding site" evidence="9">
    <location>
        <position position="154"/>
    </location>
    <ligand>
        <name>Zn(2+)</name>
        <dbReference type="ChEBI" id="CHEBI:29105"/>
        <note>catalytic</note>
    </ligand>
</feature>
<evidence type="ECO:0000256" key="6">
    <source>
        <dbReference type="ARBA" id="ARBA00022997"/>
    </source>
</evidence>
<comment type="similarity">
    <text evidence="9 10">Belongs to the peptidase M15D family.</text>
</comment>
<feature type="binding site" evidence="9">
    <location>
        <position position="215"/>
    </location>
    <ligand>
        <name>Zn(2+)</name>
        <dbReference type="ChEBI" id="CHEBI:29105"/>
        <note>catalytic</note>
    </ligand>
</feature>
<comment type="caution">
    <text evidence="11">The sequence shown here is derived from an EMBL/GenBank/DDBJ whole genome shotgun (WGS) entry which is preliminary data.</text>
</comment>
<feature type="binding site" evidence="9">
    <location>
        <position position="147"/>
    </location>
    <ligand>
        <name>Zn(2+)</name>
        <dbReference type="ChEBI" id="CHEBI:29105"/>
        <note>catalytic</note>
    </ligand>
</feature>
<dbReference type="PANTHER" id="PTHR43126">
    <property type="entry name" value="D-ALANYL-D-ALANINE DIPEPTIDASE"/>
    <property type="match status" value="1"/>
</dbReference>
<dbReference type="CDD" id="cd14817">
    <property type="entry name" value="D-Ala-D-Ala_dipeptidase_VanX"/>
    <property type="match status" value="1"/>
</dbReference>
<evidence type="ECO:0000256" key="2">
    <source>
        <dbReference type="ARBA" id="ARBA00022670"/>
    </source>
</evidence>
<reference evidence="11" key="2">
    <citation type="submission" date="2007-10" db="EMBL/GenBank/DDBJ databases">
        <authorList>
            <person name="Myers G.S."/>
        </authorList>
    </citation>
    <scope>NUCLEOTIDE SEQUENCE [LARGE SCALE GENOMIC DNA]</scope>
</reference>
<feature type="site" description="Transition state stabilizer" evidence="9">
    <location>
        <position position="103"/>
    </location>
</feature>
<comment type="cofactor">
    <cofactor evidence="9">
        <name>Zn(2+)</name>
        <dbReference type="ChEBI" id="CHEBI:29105"/>
    </cofactor>
    <text evidence="9">Binds 1 zinc ion per subunit.</text>
</comment>
<keyword evidence="8 10" id="KW-0961">Cell wall biogenesis/degradation</keyword>
<keyword evidence="2 9" id="KW-0645">Protease</keyword>
<evidence type="ECO:0000256" key="1">
    <source>
        <dbReference type="ARBA" id="ARBA00001362"/>
    </source>
</evidence>
<name>A8PK95_9COXI</name>
<dbReference type="PANTHER" id="PTHR43126:SF1">
    <property type="entry name" value="D-ALANYL-D-ALANINE DIPEPTIDASE"/>
    <property type="match status" value="1"/>
</dbReference>
<gene>
    <name evidence="9" type="primary">ddpX</name>
    <name evidence="11" type="ORF">RICGR_0278</name>
</gene>
<dbReference type="RefSeq" id="WP_006035616.1">
    <property type="nucleotide sequence ID" value="NZ_AAQJ02000001.1"/>
</dbReference>
<dbReference type="GO" id="GO:0071555">
    <property type="term" value="P:cell wall organization"/>
    <property type="evidence" value="ECO:0007669"/>
    <property type="project" value="UniProtKB-KW"/>
</dbReference>
<dbReference type="EMBL" id="AAQJ02000001">
    <property type="protein sequence ID" value="EDP46642.1"/>
    <property type="molecule type" value="Genomic_DNA"/>
</dbReference>
<evidence type="ECO:0000313" key="12">
    <source>
        <dbReference type="Proteomes" id="UP000054075"/>
    </source>
</evidence>
<dbReference type="HAMAP" id="MF_01924">
    <property type="entry name" value="A_A_dipeptidase"/>
    <property type="match status" value="1"/>
</dbReference>
<dbReference type="SUPFAM" id="SSF55166">
    <property type="entry name" value="Hedgehog/DD-peptidase"/>
    <property type="match status" value="1"/>
</dbReference>
<dbReference type="PIRSF" id="PIRSF026671">
    <property type="entry name" value="AA_dipeptidase"/>
    <property type="match status" value="1"/>
</dbReference>
<dbReference type="Pfam" id="PF01427">
    <property type="entry name" value="Peptidase_M15"/>
    <property type="match status" value="1"/>
</dbReference>
<accession>A8PK95</accession>
<reference evidence="11" key="1">
    <citation type="submission" date="2006-04" db="EMBL/GenBank/DDBJ databases">
        <authorList>
            <person name="Seshadri R."/>
            <person name="Federici B.A."/>
        </authorList>
    </citation>
    <scope>NUCLEOTIDE SEQUENCE [LARGE SCALE GENOMIC DNA]</scope>
</reference>
<dbReference type="GO" id="GO:0006508">
    <property type="term" value="P:proteolysis"/>
    <property type="evidence" value="ECO:0007669"/>
    <property type="project" value="UniProtKB-KW"/>
</dbReference>
<keyword evidence="4 9" id="KW-0378">Hydrolase</keyword>
<keyword evidence="5 9" id="KW-0862">Zinc</keyword>
<keyword evidence="3 9" id="KW-0479">Metal-binding</keyword>
<evidence type="ECO:0000313" key="11">
    <source>
        <dbReference type="EMBL" id="EDP46642.1"/>
    </source>
</evidence>
<dbReference type="EC" id="3.4.13.22" evidence="9 10"/>
<comment type="function">
    <text evidence="9 10">Catalyzes hydrolysis of the D-alanyl-D-alanine dipeptide.</text>
</comment>